<feature type="binding site" evidence="4">
    <location>
        <position position="133"/>
    </location>
    <ligand>
        <name>Ca(2+)</name>
        <dbReference type="ChEBI" id="CHEBI:29108"/>
    </ligand>
</feature>
<dbReference type="SUPFAM" id="SSF63433">
    <property type="entry name" value="Fumarylacetoacetate hydrolase, FAH, N-terminal domain"/>
    <property type="match status" value="1"/>
</dbReference>
<evidence type="ECO:0000256" key="4">
    <source>
        <dbReference type="PIRSR" id="PIRSR605959-3"/>
    </source>
</evidence>
<dbReference type="GO" id="GO:0004334">
    <property type="term" value="F:fumarylacetoacetase activity"/>
    <property type="evidence" value="ECO:0007669"/>
    <property type="project" value="UniProtKB-UniRule"/>
</dbReference>
<dbReference type="Gene3D" id="3.90.850.10">
    <property type="entry name" value="Fumarylacetoacetase-like, C-terminal domain"/>
    <property type="match status" value="1"/>
</dbReference>
<evidence type="ECO:0000256" key="3">
    <source>
        <dbReference type="PIRSR" id="PIRSR605959-2"/>
    </source>
</evidence>
<comment type="similarity">
    <text evidence="5">Belongs to the FAH family.</text>
</comment>
<keyword evidence="5" id="KW-0828">Tyrosine catabolism</keyword>
<dbReference type="EC" id="3.7.1.2" evidence="5"/>
<dbReference type="AlphaFoldDB" id="A0A9N8DWU8"/>
<evidence type="ECO:0000313" key="7">
    <source>
        <dbReference type="EMBL" id="CAB9508291.1"/>
    </source>
</evidence>
<evidence type="ECO:0000256" key="2">
    <source>
        <dbReference type="PIRSR" id="PIRSR605959-1"/>
    </source>
</evidence>
<dbReference type="InterPro" id="IPR036462">
    <property type="entry name" value="Fumarylacetoacetase_N_sf"/>
</dbReference>
<dbReference type="Proteomes" id="UP001153069">
    <property type="component" value="Unassembled WGS sequence"/>
</dbReference>
<feature type="active site" description="Proton acceptor" evidence="2">
    <location>
        <position position="140"/>
    </location>
</feature>
<feature type="domain" description="Fumarylacetoacetase N-terminal" evidence="6">
    <location>
        <begin position="17"/>
        <end position="125"/>
    </location>
</feature>
<dbReference type="GO" id="GO:0006559">
    <property type="term" value="P:L-phenylalanine catabolic process"/>
    <property type="evidence" value="ECO:0007669"/>
    <property type="project" value="UniProtKB-UniRule"/>
</dbReference>
<evidence type="ECO:0000313" key="8">
    <source>
        <dbReference type="Proteomes" id="UP001153069"/>
    </source>
</evidence>
<accession>A0A9N8DWU8</accession>
<dbReference type="PANTHER" id="PTHR43069">
    <property type="entry name" value="FUMARYLACETOACETASE"/>
    <property type="match status" value="1"/>
</dbReference>
<comment type="catalytic activity">
    <reaction evidence="5">
        <text>4-fumarylacetoacetate + H2O = acetoacetate + fumarate + H(+)</text>
        <dbReference type="Rhea" id="RHEA:10244"/>
        <dbReference type="ChEBI" id="CHEBI:13705"/>
        <dbReference type="ChEBI" id="CHEBI:15377"/>
        <dbReference type="ChEBI" id="CHEBI:15378"/>
        <dbReference type="ChEBI" id="CHEBI:18034"/>
        <dbReference type="ChEBI" id="CHEBI:29806"/>
        <dbReference type="EC" id="3.7.1.2"/>
    </reaction>
</comment>
<dbReference type="PANTHER" id="PTHR43069:SF2">
    <property type="entry name" value="FUMARYLACETOACETASE"/>
    <property type="match status" value="1"/>
</dbReference>
<dbReference type="Gene3D" id="2.30.30.230">
    <property type="entry name" value="Fumarylacetoacetase, N-terminal domain"/>
    <property type="match status" value="1"/>
</dbReference>
<sequence>MSSSWINIPDESDFSLANIPFGVASFAGYSHSTPFCTTAVGNHVINLAVLEDAGAFDAIRELLPDTFQQSTLNAFVEQSPVVWPKVRARLVELFREDGGDGFLRDNQSLQKACMYEGSKVQMHLPVKIGEYTDFYSSREHATNVGVSI</sequence>
<organism evidence="7 8">
    <name type="scientific">Seminavis robusta</name>
    <dbReference type="NCBI Taxonomy" id="568900"/>
    <lineage>
        <taxon>Eukaryota</taxon>
        <taxon>Sar</taxon>
        <taxon>Stramenopiles</taxon>
        <taxon>Ochrophyta</taxon>
        <taxon>Bacillariophyta</taxon>
        <taxon>Bacillariophyceae</taxon>
        <taxon>Bacillariophycidae</taxon>
        <taxon>Naviculales</taxon>
        <taxon>Naviculaceae</taxon>
        <taxon>Seminavis</taxon>
    </lineage>
</organism>
<keyword evidence="5" id="KW-0585">Phenylalanine catabolism</keyword>
<dbReference type="GO" id="GO:0046872">
    <property type="term" value="F:metal ion binding"/>
    <property type="evidence" value="ECO:0007669"/>
    <property type="project" value="UniProtKB-UniRule"/>
</dbReference>
<dbReference type="GO" id="GO:1902000">
    <property type="term" value="P:homogentisate catabolic process"/>
    <property type="evidence" value="ECO:0007669"/>
    <property type="project" value="TreeGrafter"/>
</dbReference>
<dbReference type="InterPro" id="IPR036663">
    <property type="entry name" value="Fumarylacetoacetase_C_sf"/>
</dbReference>
<dbReference type="GO" id="GO:0006572">
    <property type="term" value="P:L-tyrosine catabolic process"/>
    <property type="evidence" value="ECO:0007669"/>
    <property type="project" value="UniProtKB-UniRule"/>
</dbReference>
<name>A0A9N8DWU8_9STRA</name>
<dbReference type="InterPro" id="IPR015377">
    <property type="entry name" value="Fumarylacetoacetase_N"/>
</dbReference>
<dbReference type="InterPro" id="IPR005959">
    <property type="entry name" value="Fumarylacetoacetase"/>
</dbReference>
<keyword evidence="5" id="KW-0460">Magnesium</keyword>
<dbReference type="EMBL" id="CAICTM010000340">
    <property type="protein sequence ID" value="CAB9508291.1"/>
    <property type="molecule type" value="Genomic_DNA"/>
</dbReference>
<comment type="caution">
    <text evidence="7">The sequence shown here is derived from an EMBL/GenBank/DDBJ whole genome shotgun (WGS) entry which is preliminary data.</text>
</comment>
<dbReference type="OrthoDB" id="9971669at2759"/>
<evidence type="ECO:0000259" key="6">
    <source>
        <dbReference type="Pfam" id="PF09298"/>
    </source>
</evidence>
<dbReference type="Pfam" id="PF09298">
    <property type="entry name" value="FAA_hydrolase_N"/>
    <property type="match status" value="1"/>
</dbReference>
<proteinExistence type="inferred from homology"/>
<keyword evidence="4 5" id="KW-0106">Calcium</keyword>
<protein>
    <recommendedName>
        <fullName evidence="5">Fumarylacetoacetase</fullName>
        <ecNumber evidence="5">3.7.1.2</ecNumber>
    </recommendedName>
    <alternativeName>
        <fullName evidence="5">Fumarylacetoacetate hydrolase</fullName>
    </alternativeName>
</protein>
<evidence type="ECO:0000256" key="1">
    <source>
        <dbReference type="ARBA" id="ARBA00022723"/>
    </source>
</evidence>
<evidence type="ECO:0000256" key="5">
    <source>
        <dbReference type="RuleBase" id="RU366008"/>
    </source>
</evidence>
<feature type="binding site" evidence="3">
    <location>
        <position position="135"/>
    </location>
    <ligand>
        <name>substrate</name>
    </ligand>
</feature>
<reference evidence="7" key="1">
    <citation type="submission" date="2020-06" db="EMBL/GenBank/DDBJ databases">
        <authorList>
            <consortium name="Plant Systems Biology data submission"/>
        </authorList>
    </citation>
    <scope>NUCLEOTIDE SEQUENCE</scope>
    <source>
        <strain evidence="7">D6</strain>
    </source>
</reference>
<keyword evidence="5" id="KW-0378">Hydrolase</keyword>
<keyword evidence="1 4" id="KW-0479">Metal-binding</keyword>
<gene>
    <name evidence="7" type="ORF">SEMRO_341_G121510.1</name>
</gene>
<comment type="cofactor">
    <cofactor evidence="5">
        <name>Mg(2+)</name>
        <dbReference type="ChEBI" id="CHEBI:18420"/>
    </cofactor>
    <cofactor evidence="5">
        <name>Ca(2+)</name>
        <dbReference type="ChEBI" id="CHEBI:29108"/>
    </cofactor>
</comment>
<comment type="pathway">
    <text evidence="5">Amino-acid degradation; L-phenylalanine degradation; acetoacetate and fumarate from L-phenylalanine: step 6/6.</text>
</comment>
<keyword evidence="8" id="KW-1185">Reference proteome</keyword>